<feature type="domain" description="C-type lectin" evidence="2">
    <location>
        <begin position="23"/>
        <end position="136"/>
    </location>
</feature>
<dbReference type="PANTHER" id="PTHR45784">
    <property type="entry name" value="C-TYPE LECTIN DOMAIN FAMILY 20 MEMBER A-RELATED"/>
    <property type="match status" value="1"/>
</dbReference>
<keyword evidence="4" id="KW-1185">Reference proteome</keyword>
<dbReference type="InterPro" id="IPR016187">
    <property type="entry name" value="CTDL_fold"/>
</dbReference>
<evidence type="ECO:0000259" key="2">
    <source>
        <dbReference type="PROSITE" id="PS50041"/>
    </source>
</evidence>
<dbReference type="Gene3D" id="3.10.100.10">
    <property type="entry name" value="Mannose-Binding Protein A, subunit A"/>
    <property type="match status" value="2"/>
</dbReference>
<proteinExistence type="predicted"/>
<feature type="chain" id="PRO_5039935583" description="C-type lectin domain-containing protein" evidence="1">
    <location>
        <begin position="20"/>
        <end position="249"/>
    </location>
</feature>
<dbReference type="PROSITE" id="PS50041">
    <property type="entry name" value="C_TYPE_LECTIN_2"/>
    <property type="match status" value="2"/>
</dbReference>
<dbReference type="SMART" id="SM00034">
    <property type="entry name" value="CLECT"/>
    <property type="match status" value="2"/>
</dbReference>
<feature type="domain" description="C-type lectin" evidence="2">
    <location>
        <begin position="134"/>
        <end position="249"/>
    </location>
</feature>
<dbReference type="PANTHER" id="PTHR45784:SF8">
    <property type="entry name" value="C-TYPE MANNOSE RECEPTOR 2-RELATED"/>
    <property type="match status" value="1"/>
</dbReference>
<dbReference type="Proteomes" id="UP001108240">
    <property type="component" value="Unplaced"/>
</dbReference>
<keyword evidence="1" id="KW-0732">Signal</keyword>
<accession>A0A9J8BQF0</accession>
<dbReference type="InterPro" id="IPR001304">
    <property type="entry name" value="C-type_lectin-like"/>
</dbReference>
<reference evidence="3" key="1">
    <citation type="submission" date="2025-08" db="UniProtKB">
        <authorList>
            <consortium name="Ensembl"/>
        </authorList>
    </citation>
    <scope>IDENTIFICATION</scope>
</reference>
<feature type="signal peptide" evidence="1">
    <location>
        <begin position="1"/>
        <end position="19"/>
    </location>
</feature>
<dbReference type="InterPro" id="IPR016186">
    <property type="entry name" value="C-type_lectin-like/link_sf"/>
</dbReference>
<name>A0A9J8BQF0_CYPCA</name>
<dbReference type="Ensembl" id="ENSCCRT00000115385.1">
    <property type="protein sequence ID" value="ENSCCRP00000159547.1"/>
    <property type="gene ID" value="ENSCCRG00000064516.1"/>
</dbReference>
<dbReference type="Pfam" id="PF00059">
    <property type="entry name" value="Lectin_C"/>
    <property type="match status" value="2"/>
</dbReference>
<evidence type="ECO:0000256" key="1">
    <source>
        <dbReference type="SAM" id="SignalP"/>
    </source>
</evidence>
<evidence type="ECO:0000313" key="4">
    <source>
        <dbReference type="Proteomes" id="UP001108240"/>
    </source>
</evidence>
<dbReference type="AlphaFoldDB" id="A0A9J8BQF0"/>
<evidence type="ECO:0000313" key="3">
    <source>
        <dbReference type="Ensembl" id="ENSCCRP00000159547.1"/>
    </source>
</evidence>
<protein>
    <recommendedName>
        <fullName evidence="2">C-type lectin domain-containing protein</fullName>
    </recommendedName>
</protein>
<dbReference type="SUPFAM" id="SSF56436">
    <property type="entry name" value="C-type lectin-like"/>
    <property type="match status" value="2"/>
</dbReference>
<sequence length="249" mass="28998">MKTTLALLLIMELYGLSSGLKQHFFVNTYKKWFCAQKHCKTYFHVLSTFINASEEQRFIGNASGQTSDAWVGLHKKPDTGVWKWEESGGIDAKQISWDTALKQPNNLANENCGFLYKANDKLHDENCFFTKPFYCMTNFVLVRQKETWDGALEYCRTHYNNLASLSTMNRTNSALLEITQAESDYVWTGLRFLAGDWLWVTGDDFNYTAWYQNEQPQCPARHLQCGALDKQTKLWRHRNCEEKLSFFCQ</sequence>
<dbReference type="OMA" id="LANENCG"/>
<reference evidence="3" key="2">
    <citation type="submission" date="2025-09" db="UniProtKB">
        <authorList>
            <consortium name="Ensembl"/>
        </authorList>
    </citation>
    <scope>IDENTIFICATION</scope>
</reference>
<dbReference type="CDD" id="cd00037">
    <property type="entry name" value="CLECT"/>
    <property type="match status" value="1"/>
</dbReference>
<organism evidence="3 4">
    <name type="scientific">Cyprinus carpio carpio</name>
    <dbReference type="NCBI Taxonomy" id="630221"/>
    <lineage>
        <taxon>Eukaryota</taxon>
        <taxon>Metazoa</taxon>
        <taxon>Chordata</taxon>
        <taxon>Craniata</taxon>
        <taxon>Vertebrata</taxon>
        <taxon>Euteleostomi</taxon>
        <taxon>Actinopterygii</taxon>
        <taxon>Neopterygii</taxon>
        <taxon>Teleostei</taxon>
        <taxon>Ostariophysi</taxon>
        <taxon>Cypriniformes</taxon>
        <taxon>Cyprinidae</taxon>
        <taxon>Cyprininae</taxon>
        <taxon>Cyprinus</taxon>
    </lineage>
</organism>
<dbReference type="GeneTree" id="ENSGT00940000163460"/>